<reference evidence="1 2" key="1">
    <citation type="submission" date="2024-06" db="EMBL/GenBank/DDBJ databases">
        <title>The Natural Products Discovery Center: Release of the First 8490 Sequenced Strains for Exploring Actinobacteria Biosynthetic Diversity.</title>
        <authorList>
            <person name="Kalkreuter E."/>
            <person name="Kautsar S.A."/>
            <person name="Yang D."/>
            <person name="Bader C.D."/>
            <person name="Teijaro C.N."/>
            <person name="Fluegel L."/>
            <person name="Davis C.M."/>
            <person name="Simpson J.R."/>
            <person name="Lauterbach L."/>
            <person name="Steele A.D."/>
            <person name="Gui C."/>
            <person name="Meng S."/>
            <person name="Li G."/>
            <person name="Viehrig K."/>
            <person name="Ye F."/>
            <person name="Su P."/>
            <person name="Kiefer A.F."/>
            <person name="Nichols A."/>
            <person name="Cepeda A.J."/>
            <person name="Yan W."/>
            <person name="Fan B."/>
            <person name="Jiang Y."/>
            <person name="Adhikari A."/>
            <person name="Zheng C.-J."/>
            <person name="Schuster L."/>
            <person name="Cowan T.M."/>
            <person name="Smanski M.J."/>
            <person name="Chevrette M.G."/>
            <person name="De Carvalho L.P.S."/>
            <person name="Shen B."/>
        </authorList>
    </citation>
    <scope>NUCLEOTIDE SEQUENCE [LARGE SCALE GENOMIC DNA]</scope>
    <source>
        <strain evidence="1 2">NPDC048946</strain>
    </source>
</reference>
<name>A0ABV3DLH3_9ACTN</name>
<gene>
    <name evidence="1" type="ORF">AB0C36_24110</name>
</gene>
<dbReference type="EMBL" id="JBEZFP010000066">
    <property type="protein sequence ID" value="MEU8136583.1"/>
    <property type="molecule type" value="Genomic_DNA"/>
</dbReference>
<accession>A0ABV3DLH3</accession>
<comment type="caution">
    <text evidence="1">The sequence shown here is derived from an EMBL/GenBank/DDBJ whole genome shotgun (WGS) entry which is preliminary data.</text>
</comment>
<evidence type="ECO:0000313" key="1">
    <source>
        <dbReference type="EMBL" id="MEU8136583.1"/>
    </source>
</evidence>
<dbReference type="Proteomes" id="UP001551482">
    <property type="component" value="Unassembled WGS sequence"/>
</dbReference>
<evidence type="ECO:0008006" key="3">
    <source>
        <dbReference type="Google" id="ProtNLM"/>
    </source>
</evidence>
<dbReference type="RefSeq" id="WP_358357247.1">
    <property type="nucleotide sequence ID" value="NZ_JBEZFP010000066.1"/>
</dbReference>
<keyword evidence="2" id="KW-1185">Reference proteome</keyword>
<evidence type="ECO:0000313" key="2">
    <source>
        <dbReference type="Proteomes" id="UP001551482"/>
    </source>
</evidence>
<protein>
    <recommendedName>
        <fullName evidence="3">Head-to-tail adaptor</fullName>
    </recommendedName>
</protein>
<proteinExistence type="predicted"/>
<organism evidence="1 2">
    <name type="scientific">Streptodolium elevatio</name>
    <dbReference type="NCBI Taxonomy" id="3157996"/>
    <lineage>
        <taxon>Bacteria</taxon>
        <taxon>Bacillati</taxon>
        <taxon>Actinomycetota</taxon>
        <taxon>Actinomycetes</taxon>
        <taxon>Kitasatosporales</taxon>
        <taxon>Streptomycetaceae</taxon>
        <taxon>Streptodolium</taxon>
    </lineage>
</organism>
<sequence>MAAFATIEDYTARTATTVSGAEAAQIQAYLADASAIIRSRMPTGFTPDGDMAKAIAVAIVRRVKVNPGGYRSRTLGEYSETLGEAGGLYITDGEVAALLGGSDGSGDQAFSLISETGPAWVSPYEGCW</sequence>